<feature type="domain" description="DUF4440" evidence="2">
    <location>
        <begin position="45"/>
        <end position="146"/>
    </location>
</feature>
<evidence type="ECO:0000256" key="1">
    <source>
        <dbReference type="SAM" id="SignalP"/>
    </source>
</evidence>
<accession>A0A239IJ66</accession>
<dbReference type="SUPFAM" id="SSF54427">
    <property type="entry name" value="NTF2-like"/>
    <property type="match status" value="1"/>
</dbReference>
<dbReference type="Pfam" id="PF14534">
    <property type="entry name" value="DUF4440"/>
    <property type="match status" value="1"/>
</dbReference>
<keyword evidence="1" id="KW-0732">Signal</keyword>
<dbReference type="Proteomes" id="UP000198432">
    <property type="component" value="Unassembled WGS sequence"/>
</dbReference>
<sequence>MKFFHRTNHFALLAAAALTVACSAPKDHPAEVAAADFTTIIPTLEATTADWNKGDLDKFITMYDSAGTFMTPKGPIGVQEMKAYYQEVFIDGKPASALSFDSLEVRPLGESHALVTGRYTLTATDSTKQSGRYSLVFANTKSGWKILHDHSN</sequence>
<proteinExistence type="predicted"/>
<reference evidence="4" key="1">
    <citation type="submission" date="2017-06" db="EMBL/GenBank/DDBJ databases">
        <authorList>
            <person name="Varghese N."/>
            <person name="Submissions S."/>
        </authorList>
    </citation>
    <scope>NUCLEOTIDE SEQUENCE [LARGE SCALE GENOMIC DNA]</scope>
    <source>
        <strain evidence="4">NKM1</strain>
    </source>
</reference>
<dbReference type="PROSITE" id="PS51257">
    <property type="entry name" value="PROKAR_LIPOPROTEIN"/>
    <property type="match status" value="1"/>
</dbReference>
<feature type="chain" id="PRO_5013076967" description="DUF4440 domain-containing protein" evidence="1">
    <location>
        <begin position="24"/>
        <end position="152"/>
    </location>
</feature>
<evidence type="ECO:0000313" key="3">
    <source>
        <dbReference type="EMBL" id="SNS93569.1"/>
    </source>
</evidence>
<organism evidence="3 4">
    <name type="scientific">Pontibacter ummariensis</name>
    <dbReference type="NCBI Taxonomy" id="1610492"/>
    <lineage>
        <taxon>Bacteria</taxon>
        <taxon>Pseudomonadati</taxon>
        <taxon>Bacteroidota</taxon>
        <taxon>Cytophagia</taxon>
        <taxon>Cytophagales</taxon>
        <taxon>Hymenobacteraceae</taxon>
        <taxon>Pontibacter</taxon>
    </lineage>
</organism>
<evidence type="ECO:0000313" key="4">
    <source>
        <dbReference type="Proteomes" id="UP000198432"/>
    </source>
</evidence>
<name>A0A239IJ66_9BACT</name>
<dbReference type="InterPro" id="IPR032710">
    <property type="entry name" value="NTF2-like_dom_sf"/>
</dbReference>
<protein>
    <recommendedName>
        <fullName evidence="2">DUF4440 domain-containing protein</fullName>
    </recommendedName>
</protein>
<dbReference type="AlphaFoldDB" id="A0A239IJ66"/>
<feature type="signal peptide" evidence="1">
    <location>
        <begin position="1"/>
        <end position="23"/>
    </location>
</feature>
<dbReference type="RefSeq" id="WP_089320523.1">
    <property type="nucleotide sequence ID" value="NZ_FZOQ01000017.1"/>
</dbReference>
<dbReference type="OrthoDB" id="120856at2"/>
<dbReference type="Gene3D" id="3.10.450.50">
    <property type="match status" value="1"/>
</dbReference>
<keyword evidence="4" id="KW-1185">Reference proteome</keyword>
<gene>
    <name evidence="3" type="ORF">SAMN06296052_11777</name>
</gene>
<evidence type="ECO:0000259" key="2">
    <source>
        <dbReference type="Pfam" id="PF14534"/>
    </source>
</evidence>
<dbReference type="InterPro" id="IPR027843">
    <property type="entry name" value="DUF4440"/>
</dbReference>
<dbReference type="EMBL" id="FZOQ01000017">
    <property type="protein sequence ID" value="SNS93569.1"/>
    <property type="molecule type" value="Genomic_DNA"/>
</dbReference>